<evidence type="ECO:0000313" key="2">
    <source>
        <dbReference type="Proteomes" id="UP000663879"/>
    </source>
</evidence>
<keyword evidence="2" id="KW-1185">Reference proteome</keyword>
<evidence type="ECO:0000313" key="1">
    <source>
        <dbReference type="EMBL" id="CAF0786965.1"/>
    </source>
</evidence>
<protein>
    <submittedName>
        <fullName evidence="1">Uncharacterized protein</fullName>
    </submittedName>
</protein>
<dbReference type="AlphaFoldDB" id="A0A813RMP0"/>
<comment type="caution">
    <text evidence="1">The sequence shown here is derived from an EMBL/GenBank/DDBJ whole genome shotgun (WGS) entry which is preliminary data.</text>
</comment>
<name>A0A813RMP0_9BILA</name>
<organism evidence="1 2">
    <name type="scientific">Brachionus calyciflorus</name>
    <dbReference type="NCBI Taxonomy" id="104777"/>
    <lineage>
        <taxon>Eukaryota</taxon>
        <taxon>Metazoa</taxon>
        <taxon>Spiralia</taxon>
        <taxon>Gnathifera</taxon>
        <taxon>Rotifera</taxon>
        <taxon>Eurotatoria</taxon>
        <taxon>Monogononta</taxon>
        <taxon>Pseudotrocha</taxon>
        <taxon>Ploima</taxon>
        <taxon>Brachionidae</taxon>
        <taxon>Brachionus</taxon>
    </lineage>
</organism>
<dbReference type="EMBL" id="CAJNOC010000647">
    <property type="protein sequence ID" value="CAF0786965.1"/>
    <property type="molecule type" value="Genomic_DNA"/>
</dbReference>
<gene>
    <name evidence="1" type="ORF">OXX778_LOCUS5770</name>
</gene>
<sequence length="248" mass="28887">MKKLWTNLGNSGQGHLTLIWDFDIVIDSEPTFDNRVLNYGKDSYRVFLENYNEISKKCIPNKNLKSKKQPPWLNDLINEAMGNDDIHPRVLKETSHSIVMPLSLLFIKSYTTGKVPSEWRESNITPLHKAFYKIQEKRRQRVVLGKTCSTWKDVINGVPQGSVASLVENETETLVLEEDIKSLFEWSKQWLMDFNEEMCVVMHYGSSNNNYEYFLNNHKLSESNKEKDLGVVFTKEKFRTYCNCDAQS</sequence>
<accession>A0A813RMP0</accession>
<proteinExistence type="predicted"/>
<dbReference type="OrthoDB" id="426210at2759"/>
<reference evidence="1" key="1">
    <citation type="submission" date="2021-02" db="EMBL/GenBank/DDBJ databases">
        <authorList>
            <person name="Nowell W R."/>
        </authorList>
    </citation>
    <scope>NUCLEOTIDE SEQUENCE</scope>
    <source>
        <strain evidence="1">Ploen Becks lab</strain>
    </source>
</reference>
<dbReference type="Proteomes" id="UP000663879">
    <property type="component" value="Unassembled WGS sequence"/>
</dbReference>
<dbReference type="PANTHER" id="PTHR33332">
    <property type="entry name" value="REVERSE TRANSCRIPTASE DOMAIN-CONTAINING PROTEIN"/>
    <property type="match status" value="1"/>
</dbReference>